<name>A0A484KHS0_9ASTE</name>
<sequence>MAQEGIGKEGLMAAKELKRLHSSLERFIIKSSVSRLLKSDLVAILAEFQRQELVFLSMKVSPLSHPLLRRPCASQHHSLGLSSSPSLAGDCLSQGR</sequence>
<dbReference type="Proteomes" id="UP000595140">
    <property type="component" value="Unassembled WGS sequence"/>
</dbReference>
<evidence type="ECO:0000313" key="3">
    <source>
        <dbReference type="Proteomes" id="UP000595140"/>
    </source>
</evidence>
<evidence type="ECO:0000313" key="2">
    <source>
        <dbReference type="EMBL" id="VFQ65313.1"/>
    </source>
</evidence>
<dbReference type="PANTHER" id="PTHR46870:SF1">
    <property type="entry name" value="OS03G0297700 PROTEIN"/>
    <property type="match status" value="1"/>
</dbReference>
<gene>
    <name evidence="2" type="ORF">CCAM_LOCUS7089</name>
</gene>
<dbReference type="OrthoDB" id="1738570at2759"/>
<feature type="region of interest" description="Disordered" evidence="1">
    <location>
        <begin position="76"/>
        <end position="96"/>
    </location>
</feature>
<organism evidence="2 3">
    <name type="scientific">Cuscuta campestris</name>
    <dbReference type="NCBI Taxonomy" id="132261"/>
    <lineage>
        <taxon>Eukaryota</taxon>
        <taxon>Viridiplantae</taxon>
        <taxon>Streptophyta</taxon>
        <taxon>Embryophyta</taxon>
        <taxon>Tracheophyta</taxon>
        <taxon>Spermatophyta</taxon>
        <taxon>Magnoliopsida</taxon>
        <taxon>eudicotyledons</taxon>
        <taxon>Gunneridae</taxon>
        <taxon>Pentapetalae</taxon>
        <taxon>asterids</taxon>
        <taxon>lamiids</taxon>
        <taxon>Solanales</taxon>
        <taxon>Convolvulaceae</taxon>
        <taxon>Cuscuteae</taxon>
        <taxon>Cuscuta</taxon>
        <taxon>Cuscuta subgen. Grammica</taxon>
        <taxon>Cuscuta sect. Cleistogrammica</taxon>
    </lineage>
</organism>
<dbReference type="EMBL" id="OOIL02000450">
    <property type="protein sequence ID" value="VFQ65313.1"/>
    <property type="molecule type" value="Genomic_DNA"/>
</dbReference>
<accession>A0A484KHS0</accession>
<dbReference type="Gene3D" id="1.25.40.10">
    <property type="entry name" value="Tetratricopeptide repeat domain"/>
    <property type="match status" value="1"/>
</dbReference>
<dbReference type="InterPro" id="IPR011990">
    <property type="entry name" value="TPR-like_helical_dom_sf"/>
</dbReference>
<reference evidence="2 3" key="1">
    <citation type="submission" date="2018-04" db="EMBL/GenBank/DDBJ databases">
        <authorList>
            <person name="Vogel A."/>
        </authorList>
    </citation>
    <scope>NUCLEOTIDE SEQUENCE [LARGE SCALE GENOMIC DNA]</scope>
</reference>
<proteinExistence type="predicted"/>
<protein>
    <submittedName>
        <fullName evidence="2">Uncharacterized protein</fullName>
    </submittedName>
</protein>
<evidence type="ECO:0000256" key="1">
    <source>
        <dbReference type="SAM" id="MobiDB-lite"/>
    </source>
</evidence>
<feature type="compositionally biased region" description="Low complexity" evidence="1">
    <location>
        <begin position="76"/>
        <end position="89"/>
    </location>
</feature>
<dbReference type="AlphaFoldDB" id="A0A484KHS0"/>
<keyword evidence="3" id="KW-1185">Reference proteome</keyword>
<dbReference type="PANTHER" id="PTHR46870">
    <property type="entry name" value="PROTEIN THYLAKOID ASSEMBLY 8-LIKE, CHLOROPLASTIC"/>
    <property type="match status" value="1"/>
</dbReference>
<dbReference type="InterPro" id="IPR044795">
    <property type="entry name" value="THA8L-like"/>
</dbReference>